<dbReference type="InterPro" id="IPR036849">
    <property type="entry name" value="Enolase-like_C_sf"/>
</dbReference>
<dbReference type="InterPro" id="IPR020811">
    <property type="entry name" value="Enolase_N"/>
</dbReference>
<dbReference type="Gene3D" id="3.30.390.10">
    <property type="entry name" value="Enolase-like, N-terminal domain"/>
    <property type="match status" value="1"/>
</dbReference>
<comment type="pathway">
    <text evidence="1 9">Carbohydrate degradation; glycolysis; pyruvate from D-glyceraldehyde 3-phosphate: step 4/5.</text>
</comment>
<dbReference type="InterPro" id="IPR020810">
    <property type="entry name" value="Enolase_C"/>
</dbReference>
<dbReference type="SMART" id="SM01193">
    <property type="entry name" value="Enolase_N"/>
    <property type="match status" value="1"/>
</dbReference>
<evidence type="ECO:0000256" key="6">
    <source>
        <dbReference type="ARBA" id="ARBA00022842"/>
    </source>
</evidence>
<dbReference type="PRINTS" id="PR00148">
    <property type="entry name" value="ENOLASE"/>
</dbReference>
<comment type="function">
    <text evidence="9">Catalyzes the reversible conversion of 2-phosphoglycerate (2-PG) into phosphoenolpyruvate (PEP). It is essential for the degradation of carbohydrates via glycolysis.</text>
</comment>
<dbReference type="Pfam" id="PF00113">
    <property type="entry name" value="Enolase_C"/>
    <property type="match status" value="1"/>
</dbReference>
<feature type="active site" description="Proton donor" evidence="9">
    <location>
        <position position="205"/>
    </location>
</feature>
<dbReference type="SFLD" id="SFLDF00002">
    <property type="entry name" value="enolase"/>
    <property type="match status" value="1"/>
</dbReference>
<evidence type="ECO:0000256" key="2">
    <source>
        <dbReference type="ARBA" id="ARBA00009604"/>
    </source>
</evidence>
<evidence type="ECO:0000256" key="3">
    <source>
        <dbReference type="ARBA" id="ARBA00012058"/>
    </source>
</evidence>
<dbReference type="CDD" id="cd03313">
    <property type="entry name" value="enolase"/>
    <property type="match status" value="1"/>
</dbReference>
<dbReference type="InterPro" id="IPR000941">
    <property type="entry name" value="Enolase"/>
</dbReference>
<evidence type="ECO:0000256" key="8">
    <source>
        <dbReference type="ARBA" id="ARBA00023239"/>
    </source>
</evidence>
<feature type="active site" description="Proton acceptor" evidence="9">
    <location>
        <position position="337"/>
    </location>
</feature>
<dbReference type="EC" id="4.2.1.11" evidence="3 9"/>
<feature type="binding site" evidence="9">
    <location>
        <position position="367"/>
    </location>
    <ligand>
        <name>(2R)-2-phosphoglycerate</name>
        <dbReference type="ChEBI" id="CHEBI:58289"/>
    </ligand>
</feature>
<comment type="cofactor">
    <cofactor evidence="9">
        <name>Mg(2+)</name>
        <dbReference type="ChEBI" id="CHEBI:18420"/>
    </cofactor>
    <text evidence="9">Binds a second Mg(2+) ion via substrate during catalysis.</text>
</comment>
<name>A0ABZ2J3G1_9CHLR</name>
<feature type="binding site" evidence="9">
    <location>
        <position position="337"/>
    </location>
    <ligand>
        <name>(2R)-2-phosphoglycerate</name>
        <dbReference type="ChEBI" id="CHEBI:58289"/>
    </ligand>
</feature>
<dbReference type="SFLD" id="SFLDS00001">
    <property type="entry name" value="Enolase"/>
    <property type="match status" value="1"/>
</dbReference>
<keyword evidence="8 9" id="KW-0456">Lyase</keyword>
<protein>
    <recommendedName>
        <fullName evidence="4 9">Enolase</fullName>
        <ecNumber evidence="3 9">4.2.1.11</ecNumber>
    </recommendedName>
    <alternativeName>
        <fullName evidence="9">2-phospho-D-glycerate hydro-lyase</fullName>
    </alternativeName>
    <alternativeName>
        <fullName evidence="9">2-phosphoglycerate dehydratase</fullName>
    </alternativeName>
</protein>
<dbReference type="Pfam" id="PF03952">
    <property type="entry name" value="Enolase_N"/>
    <property type="match status" value="1"/>
</dbReference>
<dbReference type="InterPro" id="IPR029017">
    <property type="entry name" value="Enolase-like_N"/>
</dbReference>
<feature type="domain" description="Enolase C-terminal TIM barrel" evidence="10">
    <location>
        <begin position="139"/>
        <end position="425"/>
    </location>
</feature>
<feature type="binding site" evidence="9">
    <location>
        <position position="366"/>
    </location>
    <ligand>
        <name>(2R)-2-phosphoglycerate</name>
        <dbReference type="ChEBI" id="CHEBI:58289"/>
    </ligand>
</feature>
<accession>A0ABZ2J3G1</accession>
<feature type="binding site" evidence="9">
    <location>
        <position position="163"/>
    </location>
    <ligand>
        <name>(2R)-2-phosphoglycerate</name>
        <dbReference type="ChEBI" id="CHEBI:58289"/>
    </ligand>
</feature>
<comment type="similarity">
    <text evidence="2 9">Belongs to the enolase family.</text>
</comment>
<dbReference type="EMBL" id="CP146612">
    <property type="protein sequence ID" value="WWX25417.1"/>
    <property type="molecule type" value="Genomic_DNA"/>
</dbReference>
<dbReference type="Gene3D" id="3.20.20.120">
    <property type="entry name" value="Enolase-like C-terminal domain"/>
    <property type="match status" value="1"/>
</dbReference>
<evidence type="ECO:0000256" key="5">
    <source>
        <dbReference type="ARBA" id="ARBA00022525"/>
    </source>
</evidence>
<dbReference type="NCBIfam" id="TIGR01060">
    <property type="entry name" value="eno"/>
    <property type="match status" value="1"/>
</dbReference>
<dbReference type="GO" id="GO:0004634">
    <property type="term" value="F:phosphopyruvate hydratase activity"/>
    <property type="evidence" value="ECO:0007669"/>
    <property type="project" value="UniProtKB-EC"/>
</dbReference>
<evidence type="ECO:0000256" key="1">
    <source>
        <dbReference type="ARBA" id="ARBA00005031"/>
    </source>
</evidence>
<evidence type="ECO:0000256" key="4">
    <source>
        <dbReference type="ARBA" id="ARBA00017068"/>
    </source>
</evidence>
<sequence length="427" mass="46055">MLTIKKVKGHEILDSRGTPTVAATVELSDGSSAWAAVPSGASTGTHEAAELRDGDSGRYHGKGVLKAVHNIDKELAPMLLDMPANDQLTADQTMMALDGTPNKSRLGANAILAVSLALSRAVANSKGVSLFRSLNQLGGYLLPVPMLNILNGGKHAVDSTDFQEFMIMPVGAPTFGEALRMSTEIFHTLKSILRKRWLSTNVGDEGGFAPSLGSNAEALELILQAIEQAGYQPGSDCFLALDAAASELYHDGKYVLEREGRTLTSAELIEFYEKWVADYPIISIEDALFEDDWEGWQLLNTKVGNKVQLVGDDLYVTNIQRLEQGITCRTSNSILIKLNQIGTLSETIAAVDLAHRNDWTTVISHRSGETEDTTIADLAVALGAGQIKTGAPSRGERTCKYNRLLAIEAELGTEARFAGKSAFKHLK</sequence>
<dbReference type="PANTHER" id="PTHR11902">
    <property type="entry name" value="ENOLASE"/>
    <property type="match status" value="1"/>
</dbReference>
<evidence type="ECO:0000256" key="7">
    <source>
        <dbReference type="ARBA" id="ARBA00023152"/>
    </source>
</evidence>
<dbReference type="RefSeq" id="WP_338737560.1">
    <property type="nucleotide sequence ID" value="NZ_CP146612.1"/>
</dbReference>
<evidence type="ECO:0000313" key="12">
    <source>
        <dbReference type="EMBL" id="WWX25417.1"/>
    </source>
</evidence>
<dbReference type="PIRSF" id="PIRSF001400">
    <property type="entry name" value="Enolase"/>
    <property type="match status" value="1"/>
</dbReference>
<dbReference type="HAMAP" id="MF_00318">
    <property type="entry name" value="Enolase"/>
    <property type="match status" value="1"/>
</dbReference>
<comment type="catalytic activity">
    <reaction evidence="9">
        <text>(2R)-2-phosphoglycerate = phosphoenolpyruvate + H2O</text>
        <dbReference type="Rhea" id="RHEA:10164"/>
        <dbReference type="ChEBI" id="CHEBI:15377"/>
        <dbReference type="ChEBI" id="CHEBI:58289"/>
        <dbReference type="ChEBI" id="CHEBI:58702"/>
        <dbReference type="EC" id="4.2.1.11"/>
    </reaction>
</comment>
<keyword evidence="9" id="KW-0963">Cytoplasm</keyword>
<dbReference type="SUPFAM" id="SSF54826">
    <property type="entry name" value="Enolase N-terminal domain-like"/>
    <property type="match status" value="1"/>
</dbReference>
<dbReference type="SUPFAM" id="SSF51604">
    <property type="entry name" value="Enolase C-terminal domain-like"/>
    <property type="match status" value="1"/>
</dbReference>
<dbReference type="Proteomes" id="UP001375370">
    <property type="component" value="Chromosome"/>
</dbReference>
<feature type="binding site" evidence="9">
    <location>
        <position position="388"/>
    </location>
    <ligand>
        <name>(2R)-2-phosphoglycerate</name>
        <dbReference type="ChEBI" id="CHEBI:58289"/>
    </ligand>
</feature>
<keyword evidence="6 9" id="KW-0460">Magnesium</keyword>
<feature type="binding site" evidence="9">
    <location>
        <position position="285"/>
    </location>
    <ligand>
        <name>Mg(2+)</name>
        <dbReference type="ChEBI" id="CHEBI:18420"/>
    </ligand>
</feature>
<organism evidence="12 13">
    <name type="scientific">Candidatus Dehalogenimonas loeffleri</name>
    <dbReference type="NCBI Taxonomy" id="3127115"/>
    <lineage>
        <taxon>Bacteria</taxon>
        <taxon>Bacillati</taxon>
        <taxon>Chloroflexota</taxon>
        <taxon>Dehalococcoidia</taxon>
        <taxon>Dehalococcoidales</taxon>
        <taxon>Dehalococcoidaceae</taxon>
        <taxon>Dehalogenimonas</taxon>
    </lineage>
</organism>
<keyword evidence="13" id="KW-1185">Reference proteome</keyword>
<evidence type="ECO:0000259" key="11">
    <source>
        <dbReference type="SMART" id="SM01193"/>
    </source>
</evidence>
<keyword evidence="9" id="KW-0479">Metal-binding</keyword>
<evidence type="ECO:0000313" key="13">
    <source>
        <dbReference type="Proteomes" id="UP001375370"/>
    </source>
</evidence>
<evidence type="ECO:0000256" key="9">
    <source>
        <dbReference type="HAMAP-Rule" id="MF_00318"/>
    </source>
</evidence>
<keyword evidence="7 9" id="KW-0324">Glycolysis</keyword>
<keyword evidence="5 9" id="KW-0964">Secreted</keyword>
<proteinExistence type="inferred from homology"/>
<dbReference type="PANTHER" id="PTHR11902:SF1">
    <property type="entry name" value="ENOLASE"/>
    <property type="match status" value="1"/>
</dbReference>
<reference evidence="12 13" key="1">
    <citation type="submission" date="2024-03" db="EMBL/GenBank/DDBJ databases">
        <title>A Dehalogenimonas Isolated from Estuarine Sediments Dihaloeliminates Chlorinated Alkanes.</title>
        <authorList>
            <person name="Yang Y."/>
            <person name="Wang H."/>
        </authorList>
    </citation>
    <scope>NUCLEOTIDE SEQUENCE [LARGE SCALE GENOMIC DNA]</scope>
    <source>
        <strain evidence="12 13">W</strain>
    </source>
</reference>
<dbReference type="InterPro" id="IPR020809">
    <property type="entry name" value="Enolase_CS"/>
</dbReference>
<feature type="binding site" evidence="9">
    <location>
        <position position="312"/>
    </location>
    <ligand>
        <name>Mg(2+)</name>
        <dbReference type="ChEBI" id="CHEBI:18420"/>
    </ligand>
</feature>
<comment type="subcellular location">
    <subcellularLocation>
        <location evidence="9">Cytoplasm</location>
    </subcellularLocation>
    <subcellularLocation>
        <location evidence="9">Secreted</location>
    </subcellularLocation>
    <subcellularLocation>
        <location evidence="9">Cell surface</location>
    </subcellularLocation>
    <text evidence="9">Fractions of enolase are present in both the cytoplasm and on the cell surface.</text>
</comment>
<gene>
    <name evidence="9 12" type="primary">eno</name>
    <name evidence="12" type="ORF">V8247_00165</name>
</gene>
<dbReference type="SMART" id="SM01192">
    <property type="entry name" value="Enolase_C"/>
    <property type="match status" value="1"/>
</dbReference>
<feature type="binding site" evidence="9">
    <location>
        <position position="242"/>
    </location>
    <ligand>
        <name>Mg(2+)</name>
        <dbReference type="ChEBI" id="CHEBI:18420"/>
    </ligand>
</feature>
<dbReference type="SFLD" id="SFLDG00178">
    <property type="entry name" value="enolase"/>
    <property type="match status" value="1"/>
</dbReference>
<dbReference type="PROSITE" id="PS00164">
    <property type="entry name" value="ENOLASE"/>
    <property type="match status" value="1"/>
</dbReference>
<feature type="domain" description="Enolase N-terminal" evidence="11">
    <location>
        <begin position="4"/>
        <end position="134"/>
    </location>
</feature>
<evidence type="ECO:0000259" key="10">
    <source>
        <dbReference type="SMART" id="SM01192"/>
    </source>
</evidence>